<reference evidence="2 3" key="1">
    <citation type="journal article" date="2020" name="Nature">
        <title>Bacterial chemolithoautotrophy via manganese oxidation.</title>
        <authorList>
            <person name="Yu H."/>
            <person name="Leadbetter J.R."/>
        </authorList>
    </citation>
    <scope>NUCLEOTIDE SEQUENCE [LARGE SCALE GENOMIC DNA]</scope>
    <source>
        <strain evidence="2 3">Mn-1</strain>
    </source>
</reference>
<sequence length="88" mass="9244">MMKKIFSSIGVFVMILALAGVGFAGKAVTGEIVKIDGEMVSIKDDSGKVQQVHVDPKGTKKTGELKEGAKVTAQVNDQGHAESIEVKS</sequence>
<dbReference type="Proteomes" id="UP000534783">
    <property type="component" value="Unassembled WGS sequence"/>
</dbReference>
<proteinExistence type="predicted"/>
<name>A0A7X6ID16_9BACT</name>
<dbReference type="EMBL" id="VTOW01000006">
    <property type="protein sequence ID" value="NKE73406.1"/>
    <property type="molecule type" value="Genomic_DNA"/>
</dbReference>
<organism evidence="2 3">
    <name type="scientific">Candidatus Manganitrophus noduliformans</name>
    <dbReference type="NCBI Taxonomy" id="2606439"/>
    <lineage>
        <taxon>Bacteria</taxon>
        <taxon>Pseudomonadati</taxon>
        <taxon>Nitrospirota</taxon>
        <taxon>Nitrospiria</taxon>
        <taxon>Candidatus Troglogloeales</taxon>
        <taxon>Candidatus Manganitrophaceae</taxon>
        <taxon>Candidatus Manganitrophus</taxon>
    </lineage>
</organism>
<evidence type="ECO:0000313" key="3">
    <source>
        <dbReference type="Proteomes" id="UP000534783"/>
    </source>
</evidence>
<comment type="caution">
    <text evidence="2">The sequence shown here is derived from an EMBL/GenBank/DDBJ whole genome shotgun (WGS) entry which is preliminary data.</text>
</comment>
<feature type="region of interest" description="Disordered" evidence="1">
    <location>
        <begin position="50"/>
        <end position="70"/>
    </location>
</feature>
<evidence type="ECO:0000256" key="1">
    <source>
        <dbReference type="SAM" id="MobiDB-lite"/>
    </source>
</evidence>
<evidence type="ECO:0000313" key="2">
    <source>
        <dbReference type="EMBL" id="NKE73406.1"/>
    </source>
</evidence>
<gene>
    <name evidence="2" type="ORF">MNODULE_21845</name>
</gene>
<protein>
    <recommendedName>
        <fullName evidence="4">DUF5666 domain-containing protein</fullName>
    </recommendedName>
</protein>
<accession>A0A7X6ID16</accession>
<dbReference type="RefSeq" id="WP_168063355.1">
    <property type="nucleotide sequence ID" value="NZ_VTOW01000006.1"/>
</dbReference>
<feature type="compositionally biased region" description="Basic and acidic residues" evidence="1">
    <location>
        <begin position="54"/>
        <end position="69"/>
    </location>
</feature>
<keyword evidence="3" id="KW-1185">Reference proteome</keyword>
<dbReference type="AlphaFoldDB" id="A0A7X6ID16"/>
<evidence type="ECO:0008006" key="4">
    <source>
        <dbReference type="Google" id="ProtNLM"/>
    </source>
</evidence>